<reference evidence="1 2" key="1">
    <citation type="submission" date="2019-02" db="EMBL/GenBank/DDBJ databases">
        <title>Pedobacter sp. RP-1-14 sp. nov., isolated from Arctic soil.</title>
        <authorList>
            <person name="Dahal R.H."/>
        </authorList>
    </citation>
    <scope>NUCLEOTIDE SEQUENCE [LARGE SCALE GENOMIC DNA]</scope>
    <source>
        <strain evidence="1 2">RP-1-14</strain>
    </source>
</reference>
<name>A0A4R0NHA5_9SPHI</name>
<proteinExistence type="predicted"/>
<keyword evidence="2" id="KW-1185">Reference proteome</keyword>
<protein>
    <submittedName>
        <fullName evidence="1">DUF3892 domain-containing protein</fullName>
    </submittedName>
</protein>
<evidence type="ECO:0000313" key="2">
    <source>
        <dbReference type="Proteomes" id="UP000293347"/>
    </source>
</evidence>
<dbReference type="InterPro" id="IPR024997">
    <property type="entry name" value="DUF3892"/>
</dbReference>
<dbReference type="EMBL" id="SJSL01000005">
    <property type="protein sequence ID" value="TCC99960.1"/>
    <property type="molecule type" value="Genomic_DNA"/>
</dbReference>
<dbReference type="Proteomes" id="UP000293347">
    <property type="component" value="Unassembled WGS sequence"/>
</dbReference>
<organism evidence="1 2">
    <name type="scientific">Pedobacter psychroterrae</name>
    <dbReference type="NCBI Taxonomy" id="2530453"/>
    <lineage>
        <taxon>Bacteria</taxon>
        <taxon>Pseudomonadati</taxon>
        <taxon>Bacteroidota</taxon>
        <taxon>Sphingobacteriia</taxon>
        <taxon>Sphingobacteriales</taxon>
        <taxon>Sphingobacteriaceae</taxon>
        <taxon>Pedobacter</taxon>
    </lineage>
</organism>
<accession>A0A4R0NHA5</accession>
<gene>
    <name evidence="1" type="ORF">EZ437_17120</name>
</gene>
<dbReference type="OrthoDB" id="826539at2"/>
<evidence type="ECO:0000313" key="1">
    <source>
        <dbReference type="EMBL" id="TCC99960.1"/>
    </source>
</evidence>
<dbReference type="RefSeq" id="WP_131597295.1">
    <property type="nucleotide sequence ID" value="NZ_SJSL01000005.1"/>
</dbReference>
<comment type="caution">
    <text evidence="1">The sequence shown here is derived from an EMBL/GenBank/DDBJ whole genome shotgun (WGS) entry which is preliminary data.</text>
</comment>
<dbReference type="Pfam" id="PF13031">
    <property type="entry name" value="DUF3892"/>
    <property type="match status" value="1"/>
</dbReference>
<dbReference type="AlphaFoldDB" id="A0A4R0NHA5"/>
<sequence>MSERRKISCINKRERSSAYERIANVGGIHNGSRWKLTLDEAIRSIENGSRSYYTSVGGHERDVIVASRNGVKYLKTEADNDTPDNLLSLDECP</sequence>